<dbReference type="PANTHER" id="PTHR44376:SF5">
    <property type="entry name" value="TRANSCRIPTIONAL COREPRESSOR LEUNIG ISOFORM X1"/>
    <property type="match status" value="1"/>
</dbReference>
<dbReference type="EMBL" id="CP093347">
    <property type="protein sequence ID" value="WOH01085.1"/>
    <property type="molecule type" value="Genomic_DNA"/>
</dbReference>
<feature type="repeat" description="WD" evidence="3">
    <location>
        <begin position="385"/>
        <end position="426"/>
    </location>
</feature>
<protein>
    <submittedName>
        <fullName evidence="6">Uncharacterized protein</fullName>
    </submittedName>
</protein>
<evidence type="ECO:0000256" key="1">
    <source>
        <dbReference type="ARBA" id="ARBA00022574"/>
    </source>
</evidence>
<keyword evidence="2" id="KW-0677">Repeat</keyword>
<sequence length="627" mass="69100">MNEYLLQGKIQQQHQQLLGQQRRKEIEMDHRAHDLCSRQPDIMAIDANKALTMNSLAGQSRYIYGLFNFPFFVLLHLQLIALGLQQQQQLNSLLRFPQAMNQYQPLENYILQAQQKSLLPTGSLETRQLGMVLNEQVTGSSNDGKLFSASEVVPNEGSGLQEGYPLSASGDGDVLTKQTQHNNEHRQQSRQGAIRKKSQNSDCTLYRNDKEGFGGSSTMFDDSLSNSSQRNDQASKNKTGQKRKISSSAHARKAVTTSTAGPSPTALPASSSSHRAVDSPRFSRSSCLLGNYGGGKHASGALFNIQVIQVNFLWSIITVTYFLSPSKYFLLTSGSTFSEIGQISAACQVNFCNLSTDGKLLVTGGGYDKKANLWSTDLGELRGVFEEHSDEISDACFSPQRPCIATSSLDKTVKVWDVEKPSYSLQTFCGHSAPVTSIDYHPINGDLICSCDSVNEIRYWSVKNGECDRVLKGGGTKVRFQPNHGRYIASVGSGLSLLDVETTQVVSNQFEGHALNIQSVCWDFSGEFLASISEDRIRVWKIGSGAQPDCIHELSFSGKQFHCCVFHPHYRALLVVGCSQSLDLWNMVENRLMTPVVEPVCALAVSETSGLVASASWDNGVKMWKWI</sequence>
<dbReference type="InterPro" id="IPR015943">
    <property type="entry name" value="WD40/YVTN_repeat-like_dom_sf"/>
</dbReference>
<dbReference type="SMART" id="SM00320">
    <property type="entry name" value="WD40"/>
    <property type="match status" value="7"/>
</dbReference>
<dbReference type="InterPro" id="IPR044716">
    <property type="entry name" value="LEUNIG-like"/>
</dbReference>
<keyword evidence="5" id="KW-1133">Transmembrane helix</keyword>
<feature type="compositionally biased region" description="Polar residues" evidence="4">
    <location>
        <begin position="216"/>
        <end position="238"/>
    </location>
</feature>
<feature type="compositionally biased region" description="Low complexity" evidence="4">
    <location>
        <begin position="256"/>
        <end position="273"/>
    </location>
</feature>
<dbReference type="Proteomes" id="UP000077755">
    <property type="component" value="Chromosome 5"/>
</dbReference>
<accession>A0AAF1B047</accession>
<dbReference type="SUPFAM" id="SSF50978">
    <property type="entry name" value="WD40 repeat-like"/>
    <property type="match status" value="1"/>
</dbReference>
<evidence type="ECO:0000256" key="5">
    <source>
        <dbReference type="SAM" id="Phobius"/>
    </source>
</evidence>
<evidence type="ECO:0000313" key="6">
    <source>
        <dbReference type="EMBL" id="WOH01085.1"/>
    </source>
</evidence>
<dbReference type="Gene3D" id="2.130.10.10">
    <property type="entry name" value="YVTN repeat-like/Quinoprotein amine dehydrogenase"/>
    <property type="match status" value="2"/>
</dbReference>
<dbReference type="Pfam" id="PF00400">
    <property type="entry name" value="WD40"/>
    <property type="match status" value="5"/>
</dbReference>
<dbReference type="InterPro" id="IPR019775">
    <property type="entry name" value="WD40_repeat_CS"/>
</dbReference>
<reference evidence="6" key="1">
    <citation type="journal article" date="2016" name="Nat. Genet.">
        <title>A high-quality carrot genome assembly provides new insights into carotenoid accumulation and asterid genome evolution.</title>
        <authorList>
            <person name="Iorizzo M."/>
            <person name="Ellison S."/>
            <person name="Senalik D."/>
            <person name="Zeng P."/>
            <person name="Satapoomin P."/>
            <person name="Huang J."/>
            <person name="Bowman M."/>
            <person name="Iovene M."/>
            <person name="Sanseverino W."/>
            <person name="Cavagnaro P."/>
            <person name="Yildiz M."/>
            <person name="Macko-Podgorni A."/>
            <person name="Moranska E."/>
            <person name="Grzebelus E."/>
            <person name="Grzebelus D."/>
            <person name="Ashrafi H."/>
            <person name="Zheng Z."/>
            <person name="Cheng S."/>
            <person name="Spooner D."/>
            <person name="Van Deynze A."/>
            <person name="Simon P."/>
        </authorList>
    </citation>
    <scope>NUCLEOTIDE SEQUENCE</scope>
    <source>
        <tissue evidence="6">Leaf</tissue>
    </source>
</reference>
<evidence type="ECO:0000313" key="7">
    <source>
        <dbReference type="Proteomes" id="UP000077755"/>
    </source>
</evidence>
<feature type="repeat" description="WD" evidence="3">
    <location>
        <begin position="428"/>
        <end position="470"/>
    </location>
</feature>
<dbReference type="CDD" id="cd00200">
    <property type="entry name" value="WD40"/>
    <property type="match status" value="1"/>
</dbReference>
<keyword evidence="1 3" id="KW-0853">WD repeat</keyword>
<dbReference type="InterPro" id="IPR001680">
    <property type="entry name" value="WD40_rpt"/>
</dbReference>
<evidence type="ECO:0000256" key="3">
    <source>
        <dbReference type="PROSITE-ProRule" id="PRU00221"/>
    </source>
</evidence>
<gene>
    <name evidence="6" type="ORF">DCAR_0520464</name>
</gene>
<evidence type="ECO:0000256" key="4">
    <source>
        <dbReference type="SAM" id="MobiDB-lite"/>
    </source>
</evidence>
<dbReference type="PROSITE" id="PS50082">
    <property type="entry name" value="WD_REPEATS_2"/>
    <property type="match status" value="2"/>
</dbReference>
<proteinExistence type="predicted"/>
<dbReference type="PANTHER" id="PTHR44376">
    <property type="entry name" value="TRANSCRIPTIONAL REGULATOR OF FILAMENTOUS GROWTH FLO8"/>
    <property type="match status" value="1"/>
</dbReference>
<dbReference type="PROSITE" id="PS50294">
    <property type="entry name" value="WD_REPEATS_REGION"/>
    <property type="match status" value="1"/>
</dbReference>
<keyword evidence="5" id="KW-0472">Membrane</keyword>
<feature type="transmembrane region" description="Helical" evidence="5">
    <location>
        <begin position="62"/>
        <end position="84"/>
    </location>
</feature>
<feature type="region of interest" description="Disordered" evidence="4">
    <location>
        <begin position="158"/>
        <end position="279"/>
    </location>
</feature>
<dbReference type="InterPro" id="IPR036322">
    <property type="entry name" value="WD40_repeat_dom_sf"/>
</dbReference>
<keyword evidence="7" id="KW-1185">Reference proteome</keyword>
<dbReference type="AlphaFoldDB" id="A0AAF1B047"/>
<keyword evidence="5" id="KW-0812">Transmembrane</keyword>
<dbReference type="PROSITE" id="PS00678">
    <property type="entry name" value="WD_REPEATS_1"/>
    <property type="match status" value="1"/>
</dbReference>
<feature type="compositionally biased region" description="Basic residues" evidence="4">
    <location>
        <begin position="239"/>
        <end position="253"/>
    </location>
</feature>
<evidence type="ECO:0000256" key="2">
    <source>
        <dbReference type="ARBA" id="ARBA00022737"/>
    </source>
</evidence>
<organism evidence="6 7">
    <name type="scientific">Daucus carota subsp. sativus</name>
    <name type="common">Carrot</name>
    <dbReference type="NCBI Taxonomy" id="79200"/>
    <lineage>
        <taxon>Eukaryota</taxon>
        <taxon>Viridiplantae</taxon>
        <taxon>Streptophyta</taxon>
        <taxon>Embryophyta</taxon>
        <taxon>Tracheophyta</taxon>
        <taxon>Spermatophyta</taxon>
        <taxon>Magnoliopsida</taxon>
        <taxon>eudicotyledons</taxon>
        <taxon>Gunneridae</taxon>
        <taxon>Pentapetalae</taxon>
        <taxon>asterids</taxon>
        <taxon>campanulids</taxon>
        <taxon>Apiales</taxon>
        <taxon>Apiaceae</taxon>
        <taxon>Apioideae</taxon>
        <taxon>Scandiceae</taxon>
        <taxon>Daucinae</taxon>
        <taxon>Daucus</taxon>
        <taxon>Daucus sect. Daucus</taxon>
    </lineage>
</organism>
<reference evidence="6" key="2">
    <citation type="submission" date="2022-03" db="EMBL/GenBank/DDBJ databases">
        <title>Draft title - Genomic analysis of global carrot germplasm unveils the trajectory of domestication and the origin of high carotenoid orange carrot.</title>
        <authorList>
            <person name="Iorizzo M."/>
            <person name="Ellison S."/>
            <person name="Senalik D."/>
            <person name="Macko-Podgorni A."/>
            <person name="Grzebelus D."/>
            <person name="Bostan H."/>
            <person name="Rolling W."/>
            <person name="Curaba J."/>
            <person name="Simon P."/>
        </authorList>
    </citation>
    <scope>NUCLEOTIDE SEQUENCE</scope>
    <source>
        <tissue evidence="6">Leaf</tissue>
    </source>
</reference>
<dbReference type="GO" id="GO:0003714">
    <property type="term" value="F:transcription corepressor activity"/>
    <property type="evidence" value="ECO:0007669"/>
    <property type="project" value="InterPro"/>
</dbReference>
<name>A0AAF1B047_DAUCS</name>